<comment type="caution">
    <text evidence="7">The sequence shown here is derived from an EMBL/GenBank/DDBJ whole genome shotgun (WGS) entry which is preliminary data.</text>
</comment>
<evidence type="ECO:0000313" key="8">
    <source>
        <dbReference type="Proteomes" id="UP000585474"/>
    </source>
</evidence>
<reference evidence="7 8" key="1">
    <citation type="submission" date="2019-07" db="EMBL/GenBank/DDBJ databases">
        <title>De Novo Assembly of kiwifruit Actinidia rufa.</title>
        <authorList>
            <person name="Sugita-Konishi S."/>
            <person name="Sato K."/>
            <person name="Mori E."/>
            <person name="Abe Y."/>
            <person name="Kisaki G."/>
            <person name="Hamano K."/>
            <person name="Suezawa K."/>
            <person name="Otani M."/>
            <person name="Fukuda T."/>
            <person name="Manabe T."/>
            <person name="Gomi K."/>
            <person name="Tabuchi M."/>
            <person name="Akimitsu K."/>
            <person name="Kataoka I."/>
        </authorList>
    </citation>
    <scope>NUCLEOTIDE SEQUENCE [LARGE SCALE GENOMIC DNA]</scope>
    <source>
        <strain evidence="8">cv. Fuchu</strain>
    </source>
</reference>
<dbReference type="AlphaFoldDB" id="A0A7J0FUB5"/>
<name>A0A7J0FUB5_9ERIC</name>
<dbReference type="PROSITE" id="PS50808">
    <property type="entry name" value="ZF_BED"/>
    <property type="match status" value="1"/>
</dbReference>
<feature type="compositionally biased region" description="Gly residues" evidence="5">
    <location>
        <begin position="96"/>
        <end position="110"/>
    </location>
</feature>
<evidence type="ECO:0000256" key="3">
    <source>
        <dbReference type="ARBA" id="ARBA00022833"/>
    </source>
</evidence>
<dbReference type="InterPro" id="IPR003656">
    <property type="entry name" value="Znf_BED"/>
</dbReference>
<dbReference type="OrthoDB" id="1937290at2759"/>
<evidence type="ECO:0000256" key="5">
    <source>
        <dbReference type="SAM" id="MobiDB-lite"/>
    </source>
</evidence>
<dbReference type="Pfam" id="PF02892">
    <property type="entry name" value="zf-BED"/>
    <property type="match status" value="1"/>
</dbReference>
<dbReference type="EMBL" id="BJWL01000015">
    <property type="protein sequence ID" value="GFZ02292.1"/>
    <property type="molecule type" value="Genomic_DNA"/>
</dbReference>
<gene>
    <name evidence="7" type="ORF">Acr_15g0009000</name>
</gene>
<keyword evidence="3" id="KW-0862">Zinc</keyword>
<evidence type="ECO:0000256" key="4">
    <source>
        <dbReference type="PROSITE-ProRule" id="PRU00027"/>
    </source>
</evidence>
<dbReference type="GO" id="GO:0003677">
    <property type="term" value="F:DNA binding"/>
    <property type="evidence" value="ECO:0007669"/>
    <property type="project" value="InterPro"/>
</dbReference>
<evidence type="ECO:0000313" key="7">
    <source>
        <dbReference type="EMBL" id="GFZ02292.1"/>
    </source>
</evidence>
<keyword evidence="8" id="KW-1185">Reference proteome</keyword>
<organism evidence="7 8">
    <name type="scientific">Actinidia rufa</name>
    <dbReference type="NCBI Taxonomy" id="165716"/>
    <lineage>
        <taxon>Eukaryota</taxon>
        <taxon>Viridiplantae</taxon>
        <taxon>Streptophyta</taxon>
        <taxon>Embryophyta</taxon>
        <taxon>Tracheophyta</taxon>
        <taxon>Spermatophyta</taxon>
        <taxon>Magnoliopsida</taxon>
        <taxon>eudicotyledons</taxon>
        <taxon>Gunneridae</taxon>
        <taxon>Pentapetalae</taxon>
        <taxon>asterids</taxon>
        <taxon>Ericales</taxon>
        <taxon>Actinidiaceae</taxon>
        <taxon>Actinidia</taxon>
    </lineage>
</organism>
<evidence type="ECO:0000259" key="6">
    <source>
        <dbReference type="PROSITE" id="PS50808"/>
    </source>
</evidence>
<dbReference type="GO" id="GO:0008270">
    <property type="term" value="F:zinc ion binding"/>
    <property type="evidence" value="ECO:0007669"/>
    <property type="project" value="UniProtKB-KW"/>
</dbReference>
<keyword evidence="2 4" id="KW-0863">Zinc-finger</keyword>
<evidence type="ECO:0000256" key="1">
    <source>
        <dbReference type="ARBA" id="ARBA00022723"/>
    </source>
</evidence>
<keyword evidence="1" id="KW-0479">Metal-binding</keyword>
<sequence>MKLWSYATKIEKMGGAGRNTRFRCNYCQVEYKGGSYFRLKSHLHKFSGKGIKVCPKVTPQHVAEMQKKVEAAEKRLKMSTPKKGPLPPSSCQSSTMGGGTSATGGTGGFRLEGFETTQTRKRRATGTTEIEKVFNQGAREHLHCEIARMFYSGG</sequence>
<proteinExistence type="predicted"/>
<feature type="region of interest" description="Disordered" evidence="5">
    <location>
        <begin position="77"/>
        <end position="111"/>
    </location>
</feature>
<dbReference type="Proteomes" id="UP000585474">
    <property type="component" value="Unassembled WGS sequence"/>
</dbReference>
<accession>A0A7J0FUB5</accession>
<protein>
    <recommendedName>
        <fullName evidence="6">BED-type domain-containing protein</fullName>
    </recommendedName>
</protein>
<feature type="domain" description="BED-type" evidence="6">
    <location>
        <begin position="1"/>
        <end position="61"/>
    </location>
</feature>
<evidence type="ECO:0000256" key="2">
    <source>
        <dbReference type="ARBA" id="ARBA00022771"/>
    </source>
</evidence>